<name>A0ABM9I5Y8_9GAMM</name>
<evidence type="ECO:0000313" key="2">
    <source>
        <dbReference type="Proteomes" id="UP001162030"/>
    </source>
</evidence>
<keyword evidence="2" id="KW-1185">Reference proteome</keyword>
<evidence type="ECO:0000313" key="1">
    <source>
        <dbReference type="EMBL" id="CAI8914424.1"/>
    </source>
</evidence>
<dbReference type="EMBL" id="OX458333">
    <property type="protein sequence ID" value="CAI8914424.1"/>
    <property type="molecule type" value="Genomic_DNA"/>
</dbReference>
<accession>A0ABM9I5Y8</accession>
<sequence>MFRHAAGWRFRLAGRPTTRVLQSGIHIESDVLARAAGTVVPSIRRLVSLKPINPHSLQFREHPYDLPLRLREAL</sequence>
<reference evidence="1 2" key="1">
    <citation type="submission" date="2023-03" db="EMBL/GenBank/DDBJ databases">
        <authorList>
            <person name="Pearce D."/>
        </authorList>
    </citation>
    <scope>NUCLEOTIDE SEQUENCE [LARGE SCALE GENOMIC DNA]</scope>
    <source>
        <strain evidence="1">Msz</strain>
    </source>
</reference>
<dbReference type="Proteomes" id="UP001162030">
    <property type="component" value="Chromosome"/>
</dbReference>
<proteinExistence type="predicted"/>
<protein>
    <submittedName>
        <fullName evidence="1">Uncharacterized protein</fullName>
    </submittedName>
</protein>
<gene>
    <name evidence="1" type="ORF">MSZNOR_3708</name>
</gene>
<organism evidence="1 2">
    <name type="scientific">Methylocaldum szegediense</name>
    <dbReference type="NCBI Taxonomy" id="73780"/>
    <lineage>
        <taxon>Bacteria</taxon>
        <taxon>Pseudomonadati</taxon>
        <taxon>Pseudomonadota</taxon>
        <taxon>Gammaproteobacteria</taxon>
        <taxon>Methylococcales</taxon>
        <taxon>Methylococcaceae</taxon>
        <taxon>Methylocaldum</taxon>
    </lineage>
</organism>